<comment type="caution">
    <text evidence="5">The sequence shown here is derived from an EMBL/GenBank/DDBJ whole genome shotgun (WGS) entry which is preliminary data.</text>
</comment>
<evidence type="ECO:0000256" key="1">
    <source>
        <dbReference type="ARBA" id="ARBA00023015"/>
    </source>
</evidence>
<keyword evidence="6" id="KW-1185">Reference proteome</keyword>
<accession>A0ABV7VMQ0</accession>
<dbReference type="PANTHER" id="PTHR46796">
    <property type="entry name" value="HTH-TYPE TRANSCRIPTIONAL ACTIVATOR RHAS-RELATED"/>
    <property type="match status" value="1"/>
</dbReference>
<dbReference type="PROSITE" id="PS01124">
    <property type="entry name" value="HTH_ARAC_FAMILY_2"/>
    <property type="match status" value="1"/>
</dbReference>
<dbReference type="InterPro" id="IPR020449">
    <property type="entry name" value="Tscrpt_reg_AraC-type_HTH"/>
</dbReference>
<dbReference type="SUPFAM" id="SSF51182">
    <property type="entry name" value="RmlC-like cupins"/>
    <property type="match status" value="1"/>
</dbReference>
<feature type="domain" description="HTH araC/xylS-type" evidence="4">
    <location>
        <begin position="136"/>
        <end position="233"/>
    </location>
</feature>
<name>A0ABV7VMQ0_9GAMM</name>
<proteinExistence type="predicted"/>
<sequence length="233" mass="26458">MQLSIRRYSRQPNAHQHDFHQLVLPLQGSIRLQQPGFQGLVSPGECVVIHQGNSHQFAAAEAARFVVADLDQLPANLQQAEQLVFAITPALQRFCEFIEAQLSAQVNPAIEQQLHSTFWLLLSEQQDFRLVDSRIRRVVAAIDQQLQQSLTISQLAAQAHLSPTQLKSLFRRHTGQTLMGYICQQRMNKAKALLLHTDLPVQHIAEHCGYLDGSAFSRRFRQYFGLSPSQMRQ</sequence>
<keyword evidence="1" id="KW-0805">Transcription regulation</keyword>
<dbReference type="EMBL" id="JBHRYB010000001">
    <property type="protein sequence ID" value="MFC3678764.1"/>
    <property type="molecule type" value="Genomic_DNA"/>
</dbReference>
<evidence type="ECO:0000256" key="3">
    <source>
        <dbReference type="ARBA" id="ARBA00023163"/>
    </source>
</evidence>
<evidence type="ECO:0000313" key="6">
    <source>
        <dbReference type="Proteomes" id="UP001595722"/>
    </source>
</evidence>
<evidence type="ECO:0000256" key="2">
    <source>
        <dbReference type="ARBA" id="ARBA00023125"/>
    </source>
</evidence>
<keyword evidence="3" id="KW-0804">Transcription</keyword>
<dbReference type="InterPro" id="IPR018060">
    <property type="entry name" value="HTH_AraC"/>
</dbReference>
<dbReference type="InterPro" id="IPR011051">
    <property type="entry name" value="RmlC_Cupin_sf"/>
</dbReference>
<dbReference type="RefSeq" id="WP_376864314.1">
    <property type="nucleotide sequence ID" value="NZ_JBHRYB010000001.1"/>
</dbReference>
<dbReference type="InterPro" id="IPR009057">
    <property type="entry name" value="Homeodomain-like_sf"/>
</dbReference>
<protein>
    <submittedName>
        <fullName evidence="5">Helix-turn-helix domain-containing protein</fullName>
    </submittedName>
</protein>
<gene>
    <name evidence="5" type="ORF">ACFOMG_01395</name>
</gene>
<keyword evidence="2" id="KW-0238">DNA-binding</keyword>
<dbReference type="PRINTS" id="PR00032">
    <property type="entry name" value="HTHARAC"/>
</dbReference>
<dbReference type="Gene3D" id="2.60.120.10">
    <property type="entry name" value="Jelly Rolls"/>
    <property type="match status" value="1"/>
</dbReference>
<reference evidence="6" key="1">
    <citation type="journal article" date="2019" name="Int. J. Syst. Evol. Microbiol.">
        <title>The Global Catalogue of Microorganisms (GCM) 10K type strain sequencing project: providing services to taxonomists for standard genome sequencing and annotation.</title>
        <authorList>
            <consortium name="The Broad Institute Genomics Platform"/>
            <consortium name="The Broad Institute Genome Sequencing Center for Infectious Disease"/>
            <person name="Wu L."/>
            <person name="Ma J."/>
        </authorList>
    </citation>
    <scope>NUCLEOTIDE SEQUENCE [LARGE SCALE GENOMIC DNA]</scope>
    <source>
        <strain evidence="6">KCTC 42424</strain>
    </source>
</reference>
<dbReference type="PANTHER" id="PTHR46796:SF6">
    <property type="entry name" value="ARAC SUBFAMILY"/>
    <property type="match status" value="1"/>
</dbReference>
<organism evidence="5 6">
    <name type="scientific">Bacterioplanoides pacificum</name>
    <dbReference type="NCBI Taxonomy" id="1171596"/>
    <lineage>
        <taxon>Bacteria</taxon>
        <taxon>Pseudomonadati</taxon>
        <taxon>Pseudomonadota</taxon>
        <taxon>Gammaproteobacteria</taxon>
        <taxon>Oceanospirillales</taxon>
        <taxon>Oceanospirillaceae</taxon>
        <taxon>Bacterioplanoides</taxon>
    </lineage>
</organism>
<dbReference type="Gene3D" id="1.10.10.60">
    <property type="entry name" value="Homeodomain-like"/>
    <property type="match status" value="2"/>
</dbReference>
<evidence type="ECO:0000313" key="5">
    <source>
        <dbReference type="EMBL" id="MFC3678764.1"/>
    </source>
</evidence>
<dbReference type="Pfam" id="PF12833">
    <property type="entry name" value="HTH_18"/>
    <property type="match status" value="1"/>
</dbReference>
<dbReference type="InterPro" id="IPR014710">
    <property type="entry name" value="RmlC-like_jellyroll"/>
</dbReference>
<dbReference type="SUPFAM" id="SSF46689">
    <property type="entry name" value="Homeodomain-like"/>
    <property type="match status" value="2"/>
</dbReference>
<evidence type="ECO:0000259" key="4">
    <source>
        <dbReference type="PROSITE" id="PS01124"/>
    </source>
</evidence>
<dbReference type="Proteomes" id="UP001595722">
    <property type="component" value="Unassembled WGS sequence"/>
</dbReference>
<dbReference type="InterPro" id="IPR050204">
    <property type="entry name" value="AraC_XylS_family_regulators"/>
</dbReference>
<dbReference type="SMART" id="SM00342">
    <property type="entry name" value="HTH_ARAC"/>
    <property type="match status" value="1"/>
</dbReference>